<keyword evidence="3" id="KW-1185">Reference proteome</keyword>
<protein>
    <submittedName>
        <fullName evidence="2">Transporter suffix domain-containing protein</fullName>
    </submittedName>
</protein>
<keyword evidence="1" id="KW-1133">Transmembrane helix</keyword>
<dbReference type="InterPro" id="IPR047961">
    <property type="entry name" value="Transp_suffix-like"/>
</dbReference>
<dbReference type="KEGG" id="ccur:IAR63_07990"/>
<reference evidence="2 3" key="1">
    <citation type="submission" date="2020-08" db="EMBL/GenBank/DDBJ databases">
        <title>Complete genome sequence of Raphidiopsis curvispora isolated from drinking water reservoir in South Korea.</title>
        <authorList>
            <person name="Jeong J."/>
        </authorList>
    </citation>
    <scope>NUCLEOTIDE SEQUENCE [LARGE SCALE GENOMIC DNA]</scope>
    <source>
        <strain evidence="2 3">GIHE-G1</strain>
    </source>
</reference>
<keyword evidence="1" id="KW-0472">Membrane</keyword>
<dbReference type="EMBL" id="CP060822">
    <property type="protein sequence ID" value="QNP30909.1"/>
    <property type="molecule type" value="Genomic_DNA"/>
</dbReference>
<evidence type="ECO:0000313" key="2">
    <source>
        <dbReference type="EMBL" id="QNP30909.1"/>
    </source>
</evidence>
<dbReference type="RefSeq" id="WP_141303014.1">
    <property type="nucleotide sequence ID" value="NZ_CP060822.1"/>
</dbReference>
<evidence type="ECO:0000256" key="1">
    <source>
        <dbReference type="SAM" id="Phobius"/>
    </source>
</evidence>
<keyword evidence="1" id="KW-0812">Transmembrane</keyword>
<organism evidence="2 3">
    <name type="scientific">Cylindrospermopsis curvispora GIHE-G1</name>
    <dbReference type="NCBI Taxonomy" id="2666332"/>
    <lineage>
        <taxon>Bacteria</taxon>
        <taxon>Bacillati</taxon>
        <taxon>Cyanobacteriota</taxon>
        <taxon>Cyanophyceae</taxon>
        <taxon>Nostocales</taxon>
        <taxon>Aphanizomenonaceae</taxon>
        <taxon>Cylindrospermopsis</taxon>
    </lineage>
</organism>
<proteinExistence type="predicted"/>
<name>A0A7H0F4E3_9CYAN</name>
<gene>
    <name evidence="2" type="ORF">IAR63_07990</name>
</gene>
<evidence type="ECO:0000313" key="3">
    <source>
        <dbReference type="Proteomes" id="UP000516013"/>
    </source>
</evidence>
<dbReference type="AlphaFoldDB" id="A0A7H0F4E3"/>
<feature type="transmembrane region" description="Helical" evidence="1">
    <location>
        <begin position="36"/>
        <end position="56"/>
    </location>
</feature>
<accession>A0A7H0F4E3</accession>
<sequence>MQKFGLFLIVASFFPWVAIATVVPFLALSVGQKGLLVTALLVLGELLFWLGTVLLGKQVVQRYGKYLKRFMRFIWWRKIKKD</sequence>
<dbReference type="Proteomes" id="UP000516013">
    <property type="component" value="Chromosome"/>
</dbReference>
<dbReference type="NCBIfam" id="NF033684">
    <property type="entry name" value="suffix_2_RND"/>
    <property type="match status" value="1"/>
</dbReference>